<evidence type="ECO:0008006" key="4">
    <source>
        <dbReference type="Google" id="ProtNLM"/>
    </source>
</evidence>
<feature type="repeat" description="RCC1" evidence="1">
    <location>
        <begin position="196"/>
        <end position="251"/>
    </location>
</feature>
<dbReference type="SUPFAM" id="SSF50985">
    <property type="entry name" value="RCC1/BLIP-II"/>
    <property type="match status" value="1"/>
</dbReference>
<dbReference type="InterPro" id="IPR052830">
    <property type="entry name" value="RCC1_domain-containing"/>
</dbReference>
<organism evidence="2 3">
    <name type="scientific">Coniosporium apollinis</name>
    <dbReference type="NCBI Taxonomy" id="61459"/>
    <lineage>
        <taxon>Eukaryota</taxon>
        <taxon>Fungi</taxon>
        <taxon>Dikarya</taxon>
        <taxon>Ascomycota</taxon>
        <taxon>Pezizomycotina</taxon>
        <taxon>Dothideomycetes</taxon>
        <taxon>Dothideomycetes incertae sedis</taxon>
        <taxon>Coniosporium</taxon>
    </lineage>
</organism>
<dbReference type="PANTHER" id="PTHR46849">
    <property type="entry name" value="RCC1 DOMAIN-CONTAINING PROTEIN 1"/>
    <property type="match status" value="1"/>
</dbReference>
<feature type="repeat" description="RCC1" evidence="1">
    <location>
        <begin position="334"/>
        <end position="386"/>
    </location>
</feature>
<reference evidence="2" key="1">
    <citation type="submission" date="2022-10" db="EMBL/GenBank/DDBJ databases">
        <title>Culturing micro-colonial fungi from biological soil crusts in the Mojave desert and describing Neophaeococcomyces mojavensis, and introducing the new genera and species Taxawa tesnikishii.</title>
        <authorList>
            <person name="Kurbessoian T."/>
            <person name="Stajich J.E."/>
        </authorList>
    </citation>
    <scope>NUCLEOTIDE SEQUENCE</scope>
    <source>
        <strain evidence="2">TK_1</strain>
    </source>
</reference>
<comment type="caution">
    <text evidence="2">The sequence shown here is derived from an EMBL/GenBank/DDBJ whole genome shotgun (WGS) entry which is preliminary data.</text>
</comment>
<dbReference type="Pfam" id="PF00415">
    <property type="entry name" value="RCC1"/>
    <property type="match status" value="2"/>
</dbReference>
<dbReference type="EMBL" id="JAPDRL010000049">
    <property type="protein sequence ID" value="KAJ9662535.1"/>
    <property type="molecule type" value="Genomic_DNA"/>
</dbReference>
<sequence>MELHACGFNGHIQLATNAELPDRPSDVYAFTKIASDHRTGVAYAGWSQTLVNQNTSLLGRGHNLRLDIPLWDGPPLSSFFGTHDGVVGALGANGELYRFSHDSDPAFTLQGDEGSPRLAHVATNNADRLAIIFLASPAANLMHVLEFGSVNEFLEWYSDPSADPPANVSRRHFMVPGRAKQLVAFATGFVLLTENGEVYTWGDVRHDRCLGRSVDAADNPADEPRLVEALAGIPIAKVAASGWICAALSKERDLYIWGLGTPGSEGRKIEVLNNVSPSSPHSKESGILYDLVEEHSTDSAEQDEDVTLVELESGLDVIDVGVGAGHVIVCAEGGRIFTVGDNDNGQLGLGKDARSFYRDWTEVKGFRGKSVESVTCGPRSSFVLVR</sequence>
<dbReference type="Gene3D" id="2.130.10.30">
    <property type="entry name" value="Regulator of chromosome condensation 1/beta-lactamase-inhibitor protein II"/>
    <property type="match status" value="1"/>
</dbReference>
<dbReference type="Proteomes" id="UP001172684">
    <property type="component" value="Unassembled WGS sequence"/>
</dbReference>
<dbReference type="PANTHER" id="PTHR46849:SF1">
    <property type="entry name" value="RCC1 DOMAIN-CONTAINING PROTEIN 1"/>
    <property type="match status" value="1"/>
</dbReference>
<evidence type="ECO:0000313" key="3">
    <source>
        <dbReference type="Proteomes" id="UP001172684"/>
    </source>
</evidence>
<evidence type="ECO:0000313" key="2">
    <source>
        <dbReference type="EMBL" id="KAJ9662535.1"/>
    </source>
</evidence>
<protein>
    <recommendedName>
        <fullName evidence="4">RCC1/BLIP-II protein</fullName>
    </recommendedName>
</protein>
<name>A0ABQ9NTC2_9PEZI</name>
<dbReference type="PROSITE" id="PS50012">
    <property type="entry name" value="RCC1_3"/>
    <property type="match status" value="2"/>
</dbReference>
<dbReference type="InterPro" id="IPR000408">
    <property type="entry name" value="Reg_chr_condens"/>
</dbReference>
<gene>
    <name evidence="2" type="ORF">H2201_006023</name>
</gene>
<evidence type="ECO:0000256" key="1">
    <source>
        <dbReference type="PROSITE-ProRule" id="PRU00235"/>
    </source>
</evidence>
<keyword evidence="3" id="KW-1185">Reference proteome</keyword>
<dbReference type="InterPro" id="IPR009091">
    <property type="entry name" value="RCC1/BLIP-II"/>
</dbReference>
<accession>A0ABQ9NTC2</accession>
<proteinExistence type="predicted"/>